<dbReference type="SUPFAM" id="SSF53756">
    <property type="entry name" value="UDP-Glycosyltransferase/glycogen phosphorylase"/>
    <property type="match status" value="1"/>
</dbReference>
<feature type="domain" description="Glycosyltransferase subfamily 4-like N-terminal" evidence="2">
    <location>
        <begin position="53"/>
        <end position="155"/>
    </location>
</feature>
<dbReference type="CDD" id="cd03811">
    <property type="entry name" value="GT4_GT28_WabH-like"/>
    <property type="match status" value="1"/>
</dbReference>
<feature type="domain" description="Glycosyl transferase family 1" evidence="1">
    <location>
        <begin position="156"/>
        <end position="306"/>
    </location>
</feature>
<organism evidence="3 4">
    <name type="scientific">Hydrogenispora ethanolica</name>
    <dbReference type="NCBI Taxonomy" id="1082276"/>
    <lineage>
        <taxon>Bacteria</taxon>
        <taxon>Bacillati</taxon>
        <taxon>Bacillota</taxon>
        <taxon>Hydrogenispora</taxon>
    </lineage>
</organism>
<dbReference type="EMBL" id="SLUN01000018">
    <property type="protein sequence ID" value="TCL64739.1"/>
    <property type="molecule type" value="Genomic_DNA"/>
</dbReference>
<dbReference type="GO" id="GO:0016757">
    <property type="term" value="F:glycosyltransferase activity"/>
    <property type="evidence" value="ECO:0007669"/>
    <property type="project" value="InterPro"/>
</dbReference>
<dbReference type="PANTHER" id="PTHR12526">
    <property type="entry name" value="GLYCOSYLTRANSFERASE"/>
    <property type="match status" value="1"/>
</dbReference>
<dbReference type="PANTHER" id="PTHR12526:SF630">
    <property type="entry name" value="GLYCOSYLTRANSFERASE"/>
    <property type="match status" value="1"/>
</dbReference>
<evidence type="ECO:0000313" key="4">
    <source>
        <dbReference type="Proteomes" id="UP000295008"/>
    </source>
</evidence>
<dbReference type="InterPro" id="IPR001296">
    <property type="entry name" value="Glyco_trans_1"/>
</dbReference>
<dbReference type="Pfam" id="PF00534">
    <property type="entry name" value="Glycos_transf_1"/>
    <property type="match status" value="1"/>
</dbReference>
<dbReference type="Gene3D" id="3.40.50.2000">
    <property type="entry name" value="Glycogen Phosphorylase B"/>
    <property type="match status" value="2"/>
</dbReference>
<accession>A0A4R1RFQ9</accession>
<gene>
    <name evidence="3" type="ORF">EDC14_101837</name>
</gene>
<sequence length="351" mass="40542">MGGVLNIVSGAPSGALNIMLTIAEDLGRYCESSILLRKYNRAGIQDAVVVEDRFVLDYIWGLCKYLDKHRPDVILVHGYSTHLWTKMCAAIKKIPVIHVEHNVERYTSFRKWLLRMMDQHTSRYICVSRAVAEHLVTLGADKQKIKVIYNGIDLKKFQIEKISHSVFTVGMTARFSSQKDQMTLIRAVEYLYRERHFPIRLILQGSGKMKEKCQAYVEKQDLQKIVSFKTGFFVELAPRIDLFVLSTHYEGFGLVVCEAMAAKIPVIASDVFGVNEIIEHEKNGWLVPKDNYLILAERILVVFAKKDTLNFHNVIEEGYKSIEFKFSLNRMREEYRKIVMKYISVSSIYIK</sequence>
<dbReference type="InterPro" id="IPR028098">
    <property type="entry name" value="Glyco_trans_4-like_N"/>
</dbReference>
<evidence type="ECO:0000259" key="2">
    <source>
        <dbReference type="Pfam" id="PF13439"/>
    </source>
</evidence>
<keyword evidence="4" id="KW-1185">Reference proteome</keyword>
<protein>
    <submittedName>
        <fullName evidence="3">Glycosyltransferase involved in cell wall biosynthesis</fullName>
    </submittedName>
</protein>
<reference evidence="3 4" key="1">
    <citation type="submission" date="2019-03" db="EMBL/GenBank/DDBJ databases">
        <title>Genomic Encyclopedia of Type Strains, Phase IV (KMG-IV): sequencing the most valuable type-strain genomes for metagenomic binning, comparative biology and taxonomic classification.</title>
        <authorList>
            <person name="Goeker M."/>
        </authorList>
    </citation>
    <scope>NUCLEOTIDE SEQUENCE [LARGE SCALE GENOMIC DNA]</scope>
    <source>
        <strain evidence="3 4">LX-B</strain>
    </source>
</reference>
<dbReference type="RefSeq" id="WP_165908038.1">
    <property type="nucleotide sequence ID" value="NZ_SLUN01000018.1"/>
</dbReference>
<dbReference type="AlphaFoldDB" id="A0A4R1RFQ9"/>
<name>A0A4R1RFQ9_HYDET</name>
<dbReference type="Proteomes" id="UP000295008">
    <property type="component" value="Unassembled WGS sequence"/>
</dbReference>
<evidence type="ECO:0000259" key="1">
    <source>
        <dbReference type="Pfam" id="PF00534"/>
    </source>
</evidence>
<keyword evidence="3" id="KW-0808">Transferase</keyword>
<proteinExistence type="predicted"/>
<evidence type="ECO:0000313" key="3">
    <source>
        <dbReference type="EMBL" id="TCL64739.1"/>
    </source>
</evidence>
<comment type="caution">
    <text evidence="3">The sequence shown here is derived from an EMBL/GenBank/DDBJ whole genome shotgun (WGS) entry which is preliminary data.</text>
</comment>
<dbReference type="Pfam" id="PF13439">
    <property type="entry name" value="Glyco_transf_4"/>
    <property type="match status" value="1"/>
</dbReference>